<comment type="caution">
    <text evidence="2">The sequence shown here is derived from an EMBL/GenBank/DDBJ whole genome shotgun (WGS) entry which is preliminary data.</text>
</comment>
<evidence type="ECO:0000313" key="2">
    <source>
        <dbReference type="EMBL" id="KAJ7691611.1"/>
    </source>
</evidence>
<sequence length="184" mass="21009">MASEAYVVAITPHEPNACHFDCRVSSGTPTRFRRKLRRFSGMIRYQEVKTLQSPSERPPPFRKIKILAAQCAFCNLRNRRLDNLKIAAGIQRNAINYTSVLIATRPFTGVRSNMLRHNLIHGFPRTGHVRPIAEYRVQFAPPQTGSLVHSDTTMQPQVVWDEDGPFSKRQAHSPGSLKARRRYN</sequence>
<feature type="region of interest" description="Disordered" evidence="1">
    <location>
        <begin position="161"/>
        <end position="184"/>
    </location>
</feature>
<organism evidence="2 3">
    <name type="scientific">Mycena rosella</name>
    <name type="common">Pink bonnet</name>
    <name type="synonym">Agaricus rosellus</name>
    <dbReference type="NCBI Taxonomy" id="1033263"/>
    <lineage>
        <taxon>Eukaryota</taxon>
        <taxon>Fungi</taxon>
        <taxon>Dikarya</taxon>
        <taxon>Basidiomycota</taxon>
        <taxon>Agaricomycotina</taxon>
        <taxon>Agaricomycetes</taxon>
        <taxon>Agaricomycetidae</taxon>
        <taxon>Agaricales</taxon>
        <taxon>Marasmiineae</taxon>
        <taxon>Mycenaceae</taxon>
        <taxon>Mycena</taxon>
    </lineage>
</organism>
<name>A0AAD7GF61_MYCRO</name>
<gene>
    <name evidence="2" type="ORF">B0H17DRAFT_1133685</name>
</gene>
<reference evidence="2" key="1">
    <citation type="submission" date="2023-03" db="EMBL/GenBank/DDBJ databases">
        <title>Massive genome expansion in bonnet fungi (Mycena s.s.) driven by repeated elements and novel gene families across ecological guilds.</title>
        <authorList>
            <consortium name="Lawrence Berkeley National Laboratory"/>
            <person name="Harder C.B."/>
            <person name="Miyauchi S."/>
            <person name="Viragh M."/>
            <person name="Kuo A."/>
            <person name="Thoen E."/>
            <person name="Andreopoulos B."/>
            <person name="Lu D."/>
            <person name="Skrede I."/>
            <person name="Drula E."/>
            <person name="Henrissat B."/>
            <person name="Morin E."/>
            <person name="Kohler A."/>
            <person name="Barry K."/>
            <person name="LaButti K."/>
            <person name="Morin E."/>
            <person name="Salamov A."/>
            <person name="Lipzen A."/>
            <person name="Mereny Z."/>
            <person name="Hegedus B."/>
            <person name="Baldrian P."/>
            <person name="Stursova M."/>
            <person name="Weitz H."/>
            <person name="Taylor A."/>
            <person name="Grigoriev I.V."/>
            <person name="Nagy L.G."/>
            <person name="Martin F."/>
            <person name="Kauserud H."/>
        </authorList>
    </citation>
    <scope>NUCLEOTIDE SEQUENCE</scope>
    <source>
        <strain evidence="2">CBHHK067</strain>
    </source>
</reference>
<protein>
    <submittedName>
        <fullName evidence="2">Uncharacterized protein</fullName>
    </submittedName>
</protein>
<accession>A0AAD7GF61</accession>
<evidence type="ECO:0000313" key="3">
    <source>
        <dbReference type="Proteomes" id="UP001221757"/>
    </source>
</evidence>
<evidence type="ECO:0000256" key="1">
    <source>
        <dbReference type="SAM" id="MobiDB-lite"/>
    </source>
</evidence>
<keyword evidence="3" id="KW-1185">Reference proteome</keyword>
<dbReference type="EMBL" id="JARKIE010000057">
    <property type="protein sequence ID" value="KAJ7691611.1"/>
    <property type="molecule type" value="Genomic_DNA"/>
</dbReference>
<dbReference type="AlphaFoldDB" id="A0AAD7GF61"/>
<proteinExistence type="predicted"/>
<dbReference type="Proteomes" id="UP001221757">
    <property type="component" value="Unassembled WGS sequence"/>
</dbReference>